<name>A0A3T1D0J6_9BACL</name>
<dbReference type="OrthoDB" id="2484179at2"/>
<evidence type="ECO:0000313" key="3">
    <source>
        <dbReference type="Proteomes" id="UP000289856"/>
    </source>
</evidence>
<dbReference type="KEGG" id="cohn:KCTCHS21_09870"/>
<evidence type="ECO:0000259" key="1">
    <source>
        <dbReference type="Pfam" id="PF19773"/>
    </source>
</evidence>
<proteinExistence type="predicted"/>
<accession>A0A3T1D0J6</accession>
<dbReference type="InterPro" id="IPR046226">
    <property type="entry name" value="DUF6259"/>
</dbReference>
<protein>
    <recommendedName>
        <fullName evidence="1">DUF6259 domain-containing protein</fullName>
    </recommendedName>
</protein>
<reference evidence="2 3" key="1">
    <citation type="submission" date="2019-01" db="EMBL/GenBank/DDBJ databases">
        <title>Complete genome sequence of Cohnella hallensis HS21 isolated from Korean fir (Abies koreana) rhizospheric soil.</title>
        <authorList>
            <person name="Jiang L."/>
            <person name="Kang S.W."/>
            <person name="Kim S."/>
            <person name="Jung J."/>
            <person name="Kim C.Y."/>
            <person name="Kim D.H."/>
            <person name="Kim S.W."/>
            <person name="Lee J."/>
        </authorList>
    </citation>
    <scope>NUCLEOTIDE SEQUENCE [LARGE SCALE GENOMIC DNA]</scope>
    <source>
        <strain evidence="2 3">HS21</strain>
    </source>
</reference>
<dbReference type="Proteomes" id="UP000289856">
    <property type="component" value="Chromosome"/>
</dbReference>
<dbReference type="Pfam" id="PF19773">
    <property type="entry name" value="DUF6259"/>
    <property type="match status" value="1"/>
</dbReference>
<sequence length="733" mass="83620">MRIIGKKYELHLNENTGSILSLISNNREFIKNGDKGRPLFTIRFRDREGKAIDLTALDAKQSYSGKLSEEINFYYKQLGIYEIDVEVKVNCPYNDALIYWNLSVVNQSDLIIEWIDFPDIVVPNDLTATGGSSKIVWPAMEGALIEDVTIREQGWLKYKETGYPSRGWEGIYPGPCPTQFMAYYNEQGGLYIGAHDEQANVKSIEFREYDDGVRLQFRLFAEGFGRGTYRMNYPMVLGVFQGDWCDAASLYRDWYQSSTARKAPKLEHNPDIPQWLLDSPVIVTYPVRGTKDVGNMDPNEYFPYSNAIPDLKRLSKAFDSKVMALLMHWEGTAPWAPPYVWPPFGGEEIFKHFVDQMHEEGHLVGLYGSGIAWTNESLLVPEYNKQAQLEAENLKEIMCAPPEGEIPFSLICGGGQRWGYDMCPTNDFVTKTVSNEVKHILDSGCDYIQYFDQNLGGLSYLCFNEKHGHPPGPGKWQKEAMIHLYQHLRELVEESGRKVLIGCEAAAAEPFIPDLLFNDMRFNINLWVGTPIPLYQFVYHEYVNNFMGNQNTVGSSIDLNRSPNNILWRTAYSFNAGDMMTVVLREHGNIHWDWGTEWTESLPDQDHIMNLIHNLNGWRTGFAKPYLVFGRMEKPLALLCEQIETIYMQDGHQLNNPSLLTSLWRSSGDQLAQLIVNYTPNRQSGVIFSEERAGTTTDIITSVDGSQMIQKRFSEQGQLSVEVEPLSAIMLML</sequence>
<keyword evidence="3" id="KW-1185">Reference proteome</keyword>
<dbReference type="EMBL" id="AP019400">
    <property type="protein sequence ID" value="BBI31588.1"/>
    <property type="molecule type" value="Genomic_DNA"/>
</dbReference>
<evidence type="ECO:0000313" key="2">
    <source>
        <dbReference type="EMBL" id="BBI31588.1"/>
    </source>
</evidence>
<organism evidence="2 3">
    <name type="scientific">Cohnella abietis</name>
    <dbReference type="NCBI Taxonomy" id="2507935"/>
    <lineage>
        <taxon>Bacteria</taxon>
        <taxon>Bacillati</taxon>
        <taxon>Bacillota</taxon>
        <taxon>Bacilli</taxon>
        <taxon>Bacillales</taxon>
        <taxon>Paenibacillaceae</taxon>
        <taxon>Cohnella</taxon>
    </lineage>
</organism>
<feature type="domain" description="DUF6259" evidence="1">
    <location>
        <begin position="229"/>
        <end position="545"/>
    </location>
</feature>
<dbReference type="RefSeq" id="WP_130605500.1">
    <property type="nucleotide sequence ID" value="NZ_AP019400.1"/>
</dbReference>
<dbReference type="AlphaFoldDB" id="A0A3T1D0J6"/>
<gene>
    <name evidence="2" type="ORF">KCTCHS21_09870</name>
</gene>